<accession>A0AAP0J4L8</accession>
<reference evidence="1 2" key="1">
    <citation type="submission" date="2024-01" db="EMBL/GenBank/DDBJ databases">
        <title>Genome assemblies of Stephania.</title>
        <authorList>
            <person name="Yang L."/>
        </authorList>
    </citation>
    <scope>NUCLEOTIDE SEQUENCE [LARGE SCALE GENOMIC DNA]</scope>
    <source>
        <strain evidence="1">JXDWG</strain>
        <tissue evidence="1">Leaf</tissue>
    </source>
</reference>
<proteinExistence type="predicted"/>
<protein>
    <recommendedName>
        <fullName evidence="3">Gag protein</fullName>
    </recommendedName>
</protein>
<name>A0AAP0J4L8_9MAGN</name>
<sequence>MSISGKDNLGYINGDSPQFESSTDSKFRKWRTNDAVVKSWLINLMDPSLIGNFIRFPTKKMVWDAIATIYFDGSDAAQMYDLRRKVSRLKSAGGPLKKYCNTLQGLWREIDFRRPNPIQCQDIHTKEIIGRGIERGGLYYL</sequence>
<evidence type="ECO:0008006" key="3">
    <source>
        <dbReference type="Google" id="ProtNLM"/>
    </source>
</evidence>
<dbReference type="AlphaFoldDB" id="A0AAP0J4L8"/>
<keyword evidence="2" id="KW-1185">Reference proteome</keyword>
<dbReference type="EMBL" id="JBBNAG010000006">
    <property type="protein sequence ID" value="KAK9126212.1"/>
    <property type="molecule type" value="Genomic_DNA"/>
</dbReference>
<dbReference type="PANTHER" id="PTHR37610:SF38">
    <property type="entry name" value="RETROTRANSPOSON COPIA-LIKE N-TERMINAL DOMAIN-CONTAINING PROTEIN"/>
    <property type="match status" value="1"/>
</dbReference>
<organism evidence="1 2">
    <name type="scientific">Stephania cephalantha</name>
    <dbReference type="NCBI Taxonomy" id="152367"/>
    <lineage>
        <taxon>Eukaryota</taxon>
        <taxon>Viridiplantae</taxon>
        <taxon>Streptophyta</taxon>
        <taxon>Embryophyta</taxon>
        <taxon>Tracheophyta</taxon>
        <taxon>Spermatophyta</taxon>
        <taxon>Magnoliopsida</taxon>
        <taxon>Ranunculales</taxon>
        <taxon>Menispermaceae</taxon>
        <taxon>Menispermoideae</taxon>
        <taxon>Cissampelideae</taxon>
        <taxon>Stephania</taxon>
    </lineage>
</organism>
<dbReference type="Proteomes" id="UP001419268">
    <property type="component" value="Unassembled WGS sequence"/>
</dbReference>
<dbReference type="PANTHER" id="PTHR37610">
    <property type="entry name" value="CCHC-TYPE DOMAIN-CONTAINING PROTEIN"/>
    <property type="match status" value="1"/>
</dbReference>
<evidence type="ECO:0000313" key="2">
    <source>
        <dbReference type="Proteomes" id="UP001419268"/>
    </source>
</evidence>
<dbReference type="Pfam" id="PF14223">
    <property type="entry name" value="Retrotran_gag_2"/>
    <property type="match status" value="1"/>
</dbReference>
<evidence type="ECO:0000313" key="1">
    <source>
        <dbReference type="EMBL" id="KAK9126212.1"/>
    </source>
</evidence>
<comment type="caution">
    <text evidence="1">The sequence shown here is derived from an EMBL/GenBank/DDBJ whole genome shotgun (WGS) entry which is preliminary data.</text>
</comment>
<gene>
    <name evidence="1" type="ORF">Scep_015058</name>
</gene>